<protein>
    <recommendedName>
        <fullName evidence="7">Mechanosensitive ion channel protein</fullName>
    </recommendedName>
</protein>
<dbReference type="EMBL" id="JAGGNH010000002">
    <property type="protein sequence ID" value="KAJ0981185.1"/>
    <property type="molecule type" value="Genomic_DNA"/>
</dbReference>
<evidence type="ECO:0000256" key="1">
    <source>
        <dbReference type="ARBA" id="ARBA00004141"/>
    </source>
</evidence>
<evidence type="ECO:0000256" key="7">
    <source>
        <dbReference type="PIRNR" id="PIRNR017209"/>
    </source>
</evidence>
<dbReference type="Proteomes" id="UP001085076">
    <property type="component" value="Miscellaneous, Linkage group lg02"/>
</dbReference>
<dbReference type="GO" id="GO:0008381">
    <property type="term" value="F:mechanosensitive monoatomic ion channel activity"/>
    <property type="evidence" value="ECO:0007669"/>
    <property type="project" value="TreeGrafter"/>
</dbReference>
<feature type="domain" description="Mechanosensitive ion channel MscS" evidence="10">
    <location>
        <begin position="553"/>
        <end position="609"/>
    </location>
</feature>
<comment type="subcellular location">
    <subcellularLocation>
        <location evidence="1">Membrane</location>
        <topology evidence="1">Multi-pass membrane protein</topology>
    </subcellularLocation>
</comment>
<dbReference type="InterPro" id="IPR023408">
    <property type="entry name" value="MscS_beta-dom_sf"/>
</dbReference>
<keyword evidence="12" id="KW-1185">Reference proteome</keyword>
<dbReference type="GO" id="GO:0006820">
    <property type="term" value="P:monoatomic anion transport"/>
    <property type="evidence" value="ECO:0007669"/>
    <property type="project" value="TreeGrafter"/>
</dbReference>
<reference evidence="11" key="2">
    <citation type="journal article" date="2022" name="Hortic Res">
        <title>The genome of Dioscorea zingiberensis sheds light on the biosynthesis, origin and evolution of the medicinally important diosgenin saponins.</title>
        <authorList>
            <person name="Li Y."/>
            <person name="Tan C."/>
            <person name="Li Z."/>
            <person name="Guo J."/>
            <person name="Li S."/>
            <person name="Chen X."/>
            <person name="Wang C."/>
            <person name="Dai X."/>
            <person name="Yang H."/>
            <person name="Song W."/>
            <person name="Hou L."/>
            <person name="Xu J."/>
            <person name="Tong Z."/>
            <person name="Xu A."/>
            <person name="Yuan X."/>
            <person name="Wang W."/>
            <person name="Yang Q."/>
            <person name="Chen L."/>
            <person name="Sun Z."/>
            <person name="Wang K."/>
            <person name="Pan B."/>
            <person name="Chen J."/>
            <person name="Bao Y."/>
            <person name="Liu F."/>
            <person name="Qi X."/>
            <person name="Gang D.R."/>
            <person name="Wen J."/>
            <person name="Li J."/>
        </authorList>
    </citation>
    <scope>NUCLEOTIDE SEQUENCE</scope>
    <source>
        <strain evidence="11">Dzin_1.0</strain>
    </source>
</reference>
<evidence type="ECO:0000313" key="12">
    <source>
        <dbReference type="Proteomes" id="UP001085076"/>
    </source>
</evidence>
<reference evidence="11" key="1">
    <citation type="submission" date="2021-03" db="EMBL/GenBank/DDBJ databases">
        <authorList>
            <person name="Li Z."/>
            <person name="Yang C."/>
        </authorList>
    </citation>
    <scope>NUCLEOTIDE SEQUENCE</scope>
    <source>
        <strain evidence="11">Dzin_1.0</strain>
        <tissue evidence="11">Leaf</tissue>
    </source>
</reference>
<proteinExistence type="inferred from homology"/>
<dbReference type="FunFam" id="2.30.30.60:FF:000003">
    <property type="entry name" value="Predicted mechanosensitive ion channel"/>
    <property type="match status" value="1"/>
</dbReference>
<dbReference type="SUPFAM" id="SSF50182">
    <property type="entry name" value="Sm-like ribonucleoproteins"/>
    <property type="match status" value="1"/>
</dbReference>
<dbReference type="Pfam" id="PF00924">
    <property type="entry name" value="MS_channel_2nd"/>
    <property type="match status" value="1"/>
</dbReference>
<evidence type="ECO:0000313" key="11">
    <source>
        <dbReference type="EMBL" id="KAJ0981185.1"/>
    </source>
</evidence>
<evidence type="ECO:0000259" key="10">
    <source>
        <dbReference type="Pfam" id="PF00924"/>
    </source>
</evidence>
<dbReference type="InterPro" id="IPR016688">
    <property type="entry name" value="MscS-like_plants/fungi"/>
</dbReference>
<dbReference type="AlphaFoldDB" id="A0A9D5CWE9"/>
<evidence type="ECO:0000256" key="6">
    <source>
        <dbReference type="ARBA" id="ARBA00023136"/>
    </source>
</evidence>
<organism evidence="11 12">
    <name type="scientific">Dioscorea zingiberensis</name>
    <dbReference type="NCBI Taxonomy" id="325984"/>
    <lineage>
        <taxon>Eukaryota</taxon>
        <taxon>Viridiplantae</taxon>
        <taxon>Streptophyta</taxon>
        <taxon>Embryophyta</taxon>
        <taxon>Tracheophyta</taxon>
        <taxon>Spermatophyta</taxon>
        <taxon>Magnoliopsida</taxon>
        <taxon>Liliopsida</taxon>
        <taxon>Dioscoreales</taxon>
        <taxon>Dioscoreaceae</taxon>
        <taxon>Dioscorea</taxon>
    </lineage>
</organism>
<feature type="region of interest" description="Disordered" evidence="8">
    <location>
        <begin position="24"/>
        <end position="131"/>
    </location>
</feature>
<dbReference type="PIRSF" id="PIRSF017209">
    <property type="entry name" value="Memb_At2g17000_prd"/>
    <property type="match status" value="1"/>
</dbReference>
<evidence type="ECO:0000256" key="4">
    <source>
        <dbReference type="ARBA" id="ARBA00022692"/>
    </source>
</evidence>
<keyword evidence="4 9" id="KW-0812">Transmembrane</keyword>
<name>A0A9D5CWE9_9LILI</name>
<keyword evidence="5 9" id="KW-1133">Transmembrane helix</keyword>
<evidence type="ECO:0000256" key="3">
    <source>
        <dbReference type="ARBA" id="ARBA00022448"/>
    </source>
</evidence>
<dbReference type="InterPro" id="IPR010920">
    <property type="entry name" value="LSM_dom_sf"/>
</dbReference>
<feature type="transmembrane region" description="Helical" evidence="9">
    <location>
        <begin position="187"/>
        <end position="215"/>
    </location>
</feature>
<feature type="transmembrane region" description="Helical" evidence="9">
    <location>
        <begin position="227"/>
        <end position="253"/>
    </location>
</feature>
<keyword evidence="3" id="KW-0813">Transport</keyword>
<dbReference type="GO" id="GO:0050982">
    <property type="term" value="P:detection of mechanical stimulus"/>
    <property type="evidence" value="ECO:0007669"/>
    <property type="project" value="UniProtKB-ARBA"/>
</dbReference>
<accession>A0A9D5CWE9</accession>
<dbReference type="PANTHER" id="PTHR31618:SF7">
    <property type="entry name" value="MECHANOSENSITIVE ION CHANNEL PROTEIN"/>
    <property type="match status" value="1"/>
</dbReference>
<dbReference type="OrthoDB" id="544685at2759"/>
<feature type="compositionally biased region" description="Polar residues" evidence="8">
    <location>
        <begin position="87"/>
        <end position="103"/>
    </location>
</feature>
<dbReference type="InterPro" id="IPR006685">
    <property type="entry name" value="MscS_channel_2nd"/>
</dbReference>
<feature type="transmembrane region" description="Helical" evidence="9">
    <location>
        <begin position="502"/>
        <end position="528"/>
    </location>
</feature>
<keyword evidence="6 7" id="KW-0472">Membrane</keyword>
<dbReference type="GO" id="GO:0005886">
    <property type="term" value="C:plasma membrane"/>
    <property type="evidence" value="ECO:0007669"/>
    <property type="project" value="UniProtKB-UniRule"/>
</dbReference>
<evidence type="ECO:0000256" key="8">
    <source>
        <dbReference type="SAM" id="MobiDB-lite"/>
    </source>
</evidence>
<evidence type="ECO:0000256" key="2">
    <source>
        <dbReference type="ARBA" id="ARBA00008017"/>
    </source>
</evidence>
<feature type="transmembrane region" description="Helical" evidence="9">
    <location>
        <begin position="273"/>
        <end position="295"/>
    </location>
</feature>
<feature type="transmembrane region" description="Helical" evidence="9">
    <location>
        <begin position="155"/>
        <end position="175"/>
    </location>
</feature>
<evidence type="ECO:0000256" key="5">
    <source>
        <dbReference type="ARBA" id="ARBA00022989"/>
    </source>
</evidence>
<gene>
    <name evidence="11" type="ORF">J5N97_009440</name>
</gene>
<dbReference type="Gene3D" id="2.30.30.60">
    <property type="match status" value="1"/>
</dbReference>
<dbReference type="PANTHER" id="PTHR31618">
    <property type="entry name" value="MECHANOSENSITIVE ION CHANNEL PROTEIN 5"/>
    <property type="match status" value="1"/>
</dbReference>
<sequence>MELNAAMKSSNEVVLVIPGEEAAPVSSKIASLEEPSKDPVGLSPEIVKVSSSPWKPPKPPVFEGLSRRRSIPSSAFSKPKSRFVEQTVPQSSSSGEDSRTVSVGSPFHGSPNLKAGGTPKTPSSVEEEDEEEEICKKGQLFNGGKKRWRLQVRILIEWSILVSSMGCLITSLFVQRLQNFVIWGLEIWKWCLMVTVICCGRLVTQWFIAVLVFLIQRNFLLGKKMLYFIYGLKNSVQVCIWLGLILLSWYLVFNQGVPRSQKTKKVLHYVSRALISMLIASLIWLVKTLSVKILASSFHMNRFFDRIHESIFHQYVLQMLSGPSMMELAKKIGKPKSTGQLSLRNMRKGKRKAGEEQGVIDVGKLQKMSQEKVSAWTMKGLISVIRNSGLTTISNTMDENYNETGQRDQEITNEWEAKAAAYQIFKNVAKPGYKYIEEEDLLRFLSKEEFEMVLPLFEGAAETGKIKKSALKNWVVKCYFDRKSLAHSLNDTKTAVKQLDKLAAALVMVIIIIITMLLMGFATTQILVFLSSQVLLVVFMFGNTCKMVFEAIIFVFVMHPFDVGDRCVVDGVQMLVEKMNILTTVFLRFDNEKIYYPNVVLATKPISNFYRSPDMNDTIEFAVDVSTSVECIGFLKARVKAYIDNIPNHWHPNHNIVVKDIVNVNKMNMALYVHHTMNFQNVREKNNRRSDLVLELKKILEDLSIGYNLLPQEVHLSYKGATPPPMPIV</sequence>
<feature type="transmembrane region" description="Helical" evidence="9">
    <location>
        <begin position="534"/>
        <end position="557"/>
    </location>
</feature>
<comment type="similarity">
    <text evidence="2 7">Belongs to the MscS (TC 1.A.23) family.</text>
</comment>
<evidence type="ECO:0000256" key="9">
    <source>
        <dbReference type="SAM" id="Phobius"/>
    </source>
</evidence>
<comment type="caution">
    <text evidence="11">The sequence shown here is derived from an EMBL/GenBank/DDBJ whole genome shotgun (WGS) entry which is preliminary data.</text>
</comment>